<dbReference type="GO" id="GO:0005886">
    <property type="term" value="C:plasma membrane"/>
    <property type="evidence" value="ECO:0007669"/>
    <property type="project" value="UniProtKB-SubCell"/>
</dbReference>
<dbReference type="Gene3D" id="1.20.1600.10">
    <property type="entry name" value="Outer membrane efflux proteins (OEP)"/>
    <property type="match status" value="1"/>
</dbReference>
<reference evidence="4" key="1">
    <citation type="submission" date="2016-11" db="EMBL/GenBank/DDBJ databases">
        <authorList>
            <person name="Varghese N."/>
            <person name="Submissions S."/>
        </authorList>
    </citation>
    <scope>NUCLEOTIDE SEQUENCE [LARGE SCALE GENOMIC DNA]</scope>
    <source>
        <strain evidence="4">DSM 100566</strain>
    </source>
</reference>
<keyword evidence="2" id="KW-0812">Transmembrane</keyword>
<dbReference type="Gene3D" id="2.20.200.10">
    <property type="entry name" value="Outer membrane efflux proteins (OEP)"/>
    <property type="match status" value="1"/>
</dbReference>
<evidence type="ECO:0000313" key="3">
    <source>
        <dbReference type="EMBL" id="SHF44386.1"/>
    </source>
</evidence>
<evidence type="ECO:0000313" key="4">
    <source>
        <dbReference type="Proteomes" id="UP000184144"/>
    </source>
</evidence>
<evidence type="ECO:0000256" key="2">
    <source>
        <dbReference type="RuleBase" id="RU362097"/>
    </source>
</evidence>
<name>A0A1M5BPQ2_9RHOB</name>
<dbReference type="NCBIfam" id="TIGR01845">
    <property type="entry name" value="outer_NodT"/>
    <property type="match status" value="1"/>
</dbReference>
<comment type="similarity">
    <text evidence="1 2">Belongs to the outer membrane factor (OMF) (TC 1.B.17) family.</text>
</comment>
<comment type="subcellular location">
    <subcellularLocation>
        <location evidence="2">Cell membrane</location>
        <topology evidence="2">Lipid-anchor</topology>
    </subcellularLocation>
</comment>
<dbReference type="STRING" id="1486859.SAMN05444273_10679"/>
<dbReference type="PANTHER" id="PTHR30203">
    <property type="entry name" value="OUTER MEMBRANE CATION EFFLUX PROTEIN"/>
    <property type="match status" value="1"/>
</dbReference>
<accession>A0A1M5BPQ2</accession>
<keyword evidence="2" id="KW-0564">Palmitate</keyword>
<dbReference type="EMBL" id="FQUV01000006">
    <property type="protein sequence ID" value="SHF44386.1"/>
    <property type="molecule type" value="Genomic_DNA"/>
</dbReference>
<evidence type="ECO:0000256" key="1">
    <source>
        <dbReference type="ARBA" id="ARBA00007613"/>
    </source>
</evidence>
<keyword evidence="2" id="KW-0449">Lipoprotein</keyword>
<dbReference type="SUPFAM" id="SSF56954">
    <property type="entry name" value="Outer membrane efflux proteins (OEP)"/>
    <property type="match status" value="1"/>
</dbReference>
<dbReference type="GO" id="GO:0015562">
    <property type="term" value="F:efflux transmembrane transporter activity"/>
    <property type="evidence" value="ECO:0007669"/>
    <property type="project" value="InterPro"/>
</dbReference>
<dbReference type="Proteomes" id="UP000184144">
    <property type="component" value="Unassembled WGS sequence"/>
</dbReference>
<keyword evidence="2" id="KW-1134">Transmembrane beta strand</keyword>
<gene>
    <name evidence="3" type="ORF">SAMN05444273_10679</name>
</gene>
<proteinExistence type="inferred from homology"/>
<dbReference type="InterPro" id="IPR003423">
    <property type="entry name" value="OMP_efflux"/>
</dbReference>
<keyword evidence="2" id="KW-0472">Membrane</keyword>
<sequence length="478" mass="51070">MLPEIETARPRICQHFLGVRKNCRHAILSVSLSFLAACSGVGPDYAPPTIALADSFVEGGSAQKGETTQIQWWTDLNDRKLNDIVTQGLGQNLRVHAALQAANAAQANARAAGVTNQIGGDLSASTYRVDVDADTVGLLPDTFRSATLSAGSALAGIGRRQEQALASLDAADFDVGTARLAYLSSVVGAYIDARYYQERLELTRQSIANNRRILEIVQRERDIGQAAELNVAQAKAQLSNVSAQLPTLEAAFLASVYGIATLVSEPAGPLLKNMQAGALQPTPKTSPRIGTPANLLRNRPDIRATERRYAAAVASIGVAEAKLYPTLALSGTISLDGDSDGSLFGPSLTLPVFSRGALKARRDAATATARQAEILWRASVEQAVQDVQSAQSAYRLSRQKVTRLREAVSANRTAFDLTEKAYQDGAIELLDLLKAELTLTQTRGLLAQAVQQNAANWLRLQIATGSGWAAPREDRDEG</sequence>
<dbReference type="InterPro" id="IPR010131">
    <property type="entry name" value="MdtP/NodT-like"/>
</dbReference>
<organism evidence="3 4">
    <name type="scientific">Litoreibacter ascidiaceicola</name>
    <dbReference type="NCBI Taxonomy" id="1486859"/>
    <lineage>
        <taxon>Bacteria</taxon>
        <taxon>Pseudomonadati</taxon>
        <taxon>Pseudomonadota</taxon>
        <taxon>Alphaproteobacteria</taxon>
        <taxon>Rhodobacterales</taxon>
        <taxon>Roseobacteraceae</taxon>
        <taxon>Litoreibacter</taxon>
    </lineage>
</organism>
<dbReference type="Pfam" id="PF02321">
    <property type="entry name" value="OEP"/>
    <property type="match status" value="2"/>
</dbReference>
<dbReference type="AlphaFoldDB" id="A0A1M5BPQ2"/>
<dbReference type="OrthoDB" id="7181739at2"/>
<protein>
    <submittedName>
        <fullName evidence="3">Outer membrane protein, multidrug efflux system</fullName>
    </submittedName>
</protein>
<keyword evidence="4" id="KW-1185">Reference proteome</keyword>